<dbReference type="Proteomes" id="UP000028524">
    <property type="component" value="Unassembled WGS sequence"/>
</dbReference>
<keyword evidence="1" id="KW-1133">Transmembrane helix</keyword>
<keyword evidence="1" id="KW-0472">Membrane</keyword>
<feature type="transmembrane region" description="Helical" evidence="1">
    <location>
        <begin position="145"/>
        <end position="163"/>
    </location>
</feature>
<keyword evidence="1" id="KW-0812">Transmembrane</keyword>
<dbReference type="OrthoDB" id="10310141at2759"/>
<evidence type="ECO:0000256" key="1">
    <source>
        <dbReference type="SAM" id="Phobius"/>
    </source>
</evidence>
<evidence type="ECO:0000313" key="3">
    <source>
        <dbReference type="Proteomes" id="UP000028524"/>
    </source>
</evidence>
<dbReference type="AlphaFoldDB" id="A0A084QKV3"/>
<dbReference type="HOGENOM" id="CLU_1489925_0_0_1"/>
<accession>A0A084QKV3</accession>
<keyword evidence="3" id="KW-1185">Reference proteome</keyword>
<organism evidence="2 3">
    <name type="scientific">Stachybotrys chlorohalonatus (strain IBT 40285)</name>
    <dbReference type="NCBI Taxonomy" id="1283841"/>
    <lineage>
        <taxon>Eukaryota</taxon>
        <taxon>Fungi</taxon>
        <taxon>Dikarya</taxon>
        <taxon>Ascomycota</taxon>
        <taxon>Pezizomycotina</taxon>
        <taxon>Sordariomycetes</taxon>
        <taxon>Hypocreomycetidae</taxon>
        <taxon>Hypocreales</taxon>
        <taxon>Stachybotryaceae</taxon>
        <taxon>Stachybotrys</taxon>
    </lineage>
</organism>
<reference evidence="2 3" key="1">
    <citation type="journal article" date="2014" name="BMC Genomics">
        <title>Comparative genome sequencing reveals chemotype-specific gene clusters in the toxigenic black mold Stachybotrys.</title>
        <authorList>
            <person name="Semeiks J."/>
            <person name="Borek D."/>
            <person name="Otwinowski Z."/>
            <person name="Grishin N.V."/>
        </authorList>
    </citation>
    <scope>NUCLEOTIDE SEQUENCE [LARGE SCALE GENOMIC DNA]</scope>
    <source>
        <strain evidence="2 3">IBT 40285</strain>
    </source>
</reference>
<gene>
    <name evidence="2" type="ORF">S40285_10225</name>
</gene>
<name>A0A084QKV3_STAC4</name>
<protein>
    <submittedName>
        <fullName evidence="2">Uncharacterized protein</fullName>
    </submittedName>
</protein>
<evidence type="ECO:0000313" key="2">
    <source>
        <dbReference type="EMBL" id="KFA64588.1"/>
    </source>
</evidence>
<dbReference type="InParanoid" id="A0A084QKV3"/>
<dbReference type="EMBL" id="KL660670">
    <property type="protein sequence ID" value="KFA64588.1"/>
    <property type="molecule type" value="Genomic_DNA"/>
</dbReference>
<sequence>MAGHFNQLNPNKWWPDPPKPCYHTRKLPYKWWFLPWLELMVADCDCRDIKTCPTGAPPMSLWHEFIIPLRTNMELYQDLDVYPTWDIGDPEVKIIYGAGAWDIRPSDQYDWRPSKDPDKPKVPVKRSILPSLGEDPAGLNVDSQIITTVSVLILLVVMAFYLYSRIRLSGQQTTRTSSVWARHARI</sequence>
<proteinExistence type="predicted"/>